<dbReference type="Proteomes" id="UP000702425">
    <property type="component" value="Unassembled WGS sequence"/>
</dbReference>
<protein>
    <submittedName>
        <fullName evidence="2">Uncharacterized protein</fullName>
    </submittedName>
</protein>
<keyword evidence="1" id="KW-0175">Coiled coil</keyword>
<evidence type="ECO:0000313" key="3">
    <source>
        <dbReference type="Proteomes" id="UP000702425"/>
    </source>
</evidence>
<reference evidence="2 3" key="1">
    <citation type="journal article" date="2020" name="Sci. Rep.">
        <title>A novel cyanobacterial geosmin producer, revising GeoA distribution and dispersion patterns in Bacteria.</title>
        <authorList>
            <person name="Churro C."/>
            <person name="Semedo-Aguiar A.P."/>
            <person name="Silva A.D."/>
            <person name="Pereira-Leal J.B."/>
            <person name="Leite R.B."/>
        </authorList>
    </citation>
    <scope>NUCLEOTIDE SEQUENCE [LARGE SCALE GENOMIC DNA]</scope>
    <source>
        <strain evidence="2 3">IPMA8</strain>
    </source>
</reference>
<feature type="coiled-coil region" evidence="1">
    <location>
        <begin position="33"/>
        <end position="60"/>
    </location>
</feature>
<proteinExistence type="predicted"/>
<name>A0ABX2D744_9CYAN</name>
<dbReference type="EMBL" id="SRRZ01000213">
    <property type="protein sequence ID" value="NQE38376.1"/>
    <property type="molecule type" value="Genomic_DNA"/>
</dbReference>
<comment type="caution">
    <text evidence="2">The sequence shown here is derived from an EMBL/GenBank/DDBJ whole genome shotgun (WGS) entry which is preliminary data.</text>
</comment>
<keyword evidence="3" id="KW-1185">Reference proteome</keyword>
<gene>
    <name evidence="2" type="ORF">E5S67_06161</name>
</gene>
<evidence type="ECO:0000313" key="2">
    <source>
        <dbReference type="EMBL" id="NQE38376.1"/>
    </source>
</evidence>
<evidence type="ECO:0000256" key="1">
    <source>
        <dbReference type="SAM" id="Coils"/>
    </source>
</evidence>
<sequence>MSKEIESLAAQFAKILTNIDSGTVDIYKLTETFNDHIDRIVKLEQRVALLESKVNSQQVDTVPGANQDLYIYR</sequence>
<accession>A0ABX2D744</accession>
<organism evidence="2 3">
    <name type="scientific">Microcoleus asticus IPMA8</name>
    <dbReference type="NCBI Taxonomy" id="2563858"/>
    <lineage>
        <taxon>Bacteria</taxon>
        <taxon>Bacillati</taxon>
        <taxon>Cyanobacteriota</taxon>
        <taxon>Cyanophyceae</taxon>
        <taxon>Oscillatoriophycideae</taxon>
        <taxon>Oscillatoriales</taxon>
        <taxon>Microcoleaceae</taxon>
        <taxon>Microcoleus</taxon>
        <taxon>Microcoleus asticus</taxon>
    </lineage>
</organism>
<dbReference type="RefSeq" id="WP_172193050.1">
    <property type="nucleotide sequence ID" value="NZ_CAWPPK010000128.1"/>
</dbReference>